<keyword evidence="1" id="KW-0808">Transferase</keyword>
<dbReference type="InterPro" id="IPR036514">
    <property type="entry name" value="SGNH_hydro_sf"/>
</dbReference>
<dbReference type="Gene3D" id="3.40.50.1110">
    <property type="entry name" value="SGNH hydrolase"/>
    <property type="match status" value="1"/>
</dbReference>
<proteinExistence type="predicted"/>
<dbReference type="EC" id="2.3.1.-" evidence="1"/>
<dbReference type="RefSeq" id="WP_016819429.1">
    <property type="nucleotide sequence ID" value="NZ_CP009909.1"/>
</dbReference>
<dbReference type="EMBL" id="UGSC01000001">
    <property type="protein sequence ID" value="SUA62849.1"/>
    <property type="molecule type" value="Genomic_DNA"/>
</dbReference>
<reference evidence="1 2" key="1">
    <citation type="submission" date="2018-06" db="EMBL/GenBank/DDBJ databases">
        <authorList>
            <consortium name="Pathogen Informatics"/>
            <person name="Doyle S."/>
        </authorList>
    </citation>
    <scope>NUCLEOTIDE SEQUENCE [LARGE SCALE GENOMIC DNA]</scope>
    <source>
        <strain evidence="1 2">NCTC10343</strain>
    </source>
</reference>
<dbReference type="Proteomes" id="UP000254400">
    <property type="component" value="Unassembled WGS sequence"/>
</dbReference>
<protein>
    <submittedName>
        <fullName evidence="1">Acyltransferase</fullName>
        <ecNumber evidence="1">2.3.1.-</ecNumber>
    </submittedName>
</protein>
<dbReference type="GeneID" id="93349305"/>
<sequence length="232" mass="25296">MNKKNGWMVSGLWGFMIILIFLGAIVLHMHAKQNSDDHESRSKDSSLYNLDKMQTAAQKRAASSTSGEQAQSSASLNGEGVTMIGDSVTVGIEPYLKEQLPKMTVDGKVGRQMSQAVKVINELAAQGKLGDQVIIELGTNGPFSKNQLHDVLQSLSGAKQVILVTTRVPKGWQNTVNDTIAQVADEFSNVNVVDWYSASVGKDEYFYKDGVHLKPDGSRYYTSLLVAALQKS</sequence>
<name>A0A0F6EV22_PAEPO</name>
<gene>
    <name evidence="1" type="primary">oatA_1</name>
    <name evidence="1" type="ORF">NCTC10343_00484</name>
</gene>
<accession>A0A0F6EV22</accession>
<evidence type="ECO:0000313" key="1">
    <source>
        <dbReference type="EMBL" id="SUA62849.1"/>
    </source>
</evidence>
<keyword evidence="1" id="KW-0012">Acyltransferase</keyword>
<dbReference type="SUPFAM" id="SSF52266">
    <property type="entry name" value="SGNH hydrolase"/>
    <property type="match status" value="1"/>
</dbReference>
<dbReference type="GO" id="GO:0016746">
    <property type="term" value="F:acyltransferase activity"/>
    <property type="evidence" value="ECO:0007669"/>
    <property type="project" value="UniProtKB-KW"/>
</dbReference>
<dbReference type="AlphaFoldDB" id="A0A0F6EV22"/>
<organism evidence="1 2">
    <name type="scientific">Paenibacillus polymyxa</name>
    <name type="common">Bacillus polymyxa</name>
    <dbReference type="NCBI Taxonomy" id="1406"/>
    <lineage>
        <taxon>Bacteria</taxon>
        <taxon>Bacillati</taxon>
        <taxon>Bacillota</taxon>
        <taxon>Bacilli</taxon>
        <taxon>Bacillales</taxon>
        <taxon>Paenibacillaceae</taxon>
        <taxon>Paenibacillus</taxon>
    </lineage>
</organism>
<evidence type="ECO:0000313" key="2">
    <source>
        <dbReference type="Proteomes" id="UP000254400"/>
    </source>
</evidence>
<dbReference type="CDD" id="cd01840">
    <property type="entry name" value="SGNH_hydrolase_yrhL_like"/>
    <property type="match status" value="1"/>
</dbReference>